<keyword evidence="2" id="KW-1133">Transmembrane helix</keyword>
<feature type="compositionally biased region" description="Pro residues" evidence="1">
    <location>
        <begin position="254"/>
        <end position="270"/>
    </location>
</feature>
<organism evidence="4 5">
    <name type="scientific">Candidatus Viridilinea mediisalina</name>
    <dbReference type="NCBI Taxonomy" id="2024553"/>
    <lineage>
        <taxon>Bacteria</taxon>
        <taxon>Bacillati</taxon>
        <taxon>Chloroflexota</taxon>
        <taxon>Chloroflexia</taxon>
        <taxon>Chloroflexales</taxon>
        <taxon>Chloroflexineae</taxon>
        <taxon>Oscillochloridaceae</taxon>
        <taxon>Candidatus Viridilinea</taxon>
    </lineage>
</organism>
<keyword evidence="5" id="KW-1185">Reference proteome</keyword>
<evidence type="ECO:0000259" key="3">
    <source>
        <dbReference type="Pfam" id="PF08239"/>
    </source>
</evidence>
<evidence type="ECO:0000256" key="2">
    <source>
        <dbReference type="SAM" id="Phobius"/>
    </source>
</evidence>
<comment type="caution">
    <text evidence="4">The sequence shown here is derived from an EMBL/GenBank/DDBJ whole genome shotgun (WGS) entry which is preliminary data.</text>
</comment>
<evidence type="ECO:0000313" key="4">
    <source>
        <dbReference type="EMBL" id="PDW04604.1"/>
    </source>
</evidence>
<keyword evidence="2" id="KW-0812">Transmembrane</keyword>
<dbReference type="Gene3D" id="2.30.30.40">
    <property type="entry name" value="SH3 Domains"/>
    <property type="match status" value="2"/>
</dbReference>
<feature type="domain" description="SH3b" evidence="3">
    <location>
        <begin position="383"/>
        <end position="425"/>
    </location>
</feature>
<dbReference type="Pfam" id="PF08239">
    <property type="entry name" value="SH3_3"/>
    <property type="match status" value="2"/>
</dbReference>
<reference evidence="5" key="1">
    <citation type="submission" date="2017-08" db="EMBL/GenBank/DDBJ databases">
        <authorList>
            <person name="Grouzdev D.S."/>
            <person name="Gaisin V.A."/>
            <person name="Rysina M.S."/>
            <person name="Gorlenko V.M."/>
        </authorList>
    </citation>
    <scope>NUCLEOTIDE SEQUENCE [LARGE SCALE GENOMIC DNA]</scope>
    <source>
        <strain evidence="5">Kir15-3F</strain>
    </source>
</reference>
<feature type="region of interest" description="Disordered" evidence="1">
    <location>
        <begin position="248"/>
        <end position="302"/>
    </location>
</feature>
<accession>A0A2A6RND3</accession>
<feature type="transmembrane region" description="Helical" evidence="2">
    <location>
        <begin position="101"/>
        <end position="121"/>
    </location>
</feature>
<dbReference type="EMBL" id="NQWI01000007">
    <property type="protein sequence ID" value="PDW04604.1"/>
    <property type="molecule type" value="Genomic_DNA"/>
</dbReference>
<gene>
    <name evidence="4" type="ORF">CJ255_02835</name>
</gene>
<dbReference type="Proteomes" id="UP000220527">
    <property type="component" value="Unassembled WGS sequence"/>
</dbReference>
<evidence type="ECO:0000256" key="1">
    <source>
        <dbReference type="SAM" id="MobiDB-lite"/>
    </source>
</evidence>
<feature type="transmembrane region" description="Helical" evidence="2">
    <location>
        <begin position="29"/>
        <end position="52"/>
    </location>
</feature>
<name>A0A2A6RND3_9CHLR</name>
<dbReference type="AlphaFoldDB" id="A0A2A6RND3"/>
<dbReference type="InterPro" id="IPR003646">
    <property type="entry name" value="SH3-like_bac-type"/>
</dbReference>
<sequence>MVIICNSVTNFTATAHCPRRLMQNQAGGLALPLVIALIVVGILILVGVFFAVRRMRSNQADAGDDAATNLGGPVDYTSLPLEEEPKDWRERFARLSLAGRILIILVPILIILGLVALLLFFRAPGEPELPPTPTPIPITLNLRDATVILPDPLTVNVVVRTTGMANGDPVTAQMLEDGEPFAWFDPASATGQVRNNQASFEVERAANAPQPVEGRTYTVVVSDESGVTSNEYVLVVPELSGIANNFFERTPAPTATPTPSPTPQPSPTPTATPESEDEPEPEPTPEPETDLPTGPEAIVTNGGNVRGLPFLADNVVGGINAGEQVQVLERTPNALWYLVRTVRDEVGWVSVSLISVPPGLQVPVANVVTVFIAGSVVDEPIPGANQIGTVNLNEVVQLLSRTEAGDWYEVRTVRNDEGWVVSSLLGIPPEVANAVPVAP</sequence>
<feature type="compositionally biased region" description="Acidic residues" evidence="1">
    <location>
        <begin position="274"/>
        <end position="289"/>
    </location>
</feature>
<protein>
    <recommendedName>
        <fullName evidence="3">SH3b domain-containing protein</fullName>
    </recommendedName>
</protein>
<keyword evidence="2" id="KW-0472">Membrane</keyword>
<proteinExistence type="predicted"/>
<feature type="domain" description="SH3b" evidence="3">
    <location>
        <begin position="303"/>
        <end position="354"/>
    </location>
</feature>
<evidence type="ECO:0000313" key="5">
    <source>
        <dbReference type="Proteomes" id="UP000220527"/>
    </source>
</evidence>